<feature type="transmembrane region" description="Helical" evidence="6">
    <location>
        <begin position="155"/>
        <end position="176"/>
    </location>
</feature>
<comment type="caution">
    <text evidence="7">The sequence shown here is derived from an EMBL/GenBank/DDBJ whole genome shotgun (WGS) entry which is preliminary data.</text>
</comment>
<keyword evidence="5 6" id="KW-0472">Membrane</keyword>
<evidence type="ECO:0000256" key="5">
    <source>
        <dbReference type="ARBA" id="ARBA00023136"/>
    </source>
</evidence>
<feature type="transmembrane region" description="Helical" evidence="6">
    <location>
        <begin position="116"/>
        <end position="135"/>
    </location>
</feature>
<comment type="similarity">
    <text evidence="2">Belongs to the IFI6/IFI27 family.</text>
</comment>
<name>A0A8H7C530_AGABI</name>
<accession>A0A8H7C530</accession>
<evidence type="ECO:0000313" key="8">
    <source>
        <dbReference type="Proteomes" id="UP000629468"/>
    </source>
</evidence>
<evidence type="ECO:0000256" key="4">
    <source>
        <dbReference type="ARBA" id="ARBA00022989"/>
    </source>
</evidence>
<evidence type="ECO:0000313" key="7">
    <source>
        <dbReference type="EMBL" id="KAF7762230.1"/>
    </source>
</evidence>
<dbReference type="AlphaFoldDB" id="A0A8H7C530"/>
<evidence type="ECO:0000256" key="2">
    <source>
        <dbReference type="ARBA" id="ARBA00007262"/>
    </source>
</evidence>
<keyword evidence="3 6" id="KW-0812">Transmembrane</keyword>
<evidence type="ECO:0000256" key="3">
    <source>
        <dbReference type="ARBA" id="ARBA00022692"/>
    </source>
</evidence>
<dbReference type="InterPro" id="IPR038213">
    <property type="entry name" value="IFI6/IFI27-like_sf"/>
</dbReference>
<dbReference type="Proteomes" id="UP000629468">
    <property type="component" value="Unassembled WGS sequence"/>
</dbReference>
<gene>
    <name evidence="7" type="ORF">Agabi119p4_8823</name>
</gene>
<dbReference type="InterPro" id="IPR009311">
    <property type="entry name" value="IFI6/IFI27-like"/>
</dbReference>
<organism evidence="7 8">
    <name type="scientific">Agaricus bisporus var. burnettii</name>
    <dbReference type="NCBI Taxonomy" id="192524"/>
    <lineage>
        <taxon>Eukaryota</taxon>
        <taxon>Fungi</taxon>
        <taxon>Dikarya</taxon>
        <taxon>Basidiomycota</taxon>
        <taxon>Agaricomycotina</taxon>
        <taxon>Agaricomycetes</taxon>
        <taxon>Agaricomycetidae</taxon>
        <taxon>Agaricales</taxon>
        <taxon>Agaricineae</taxon>
        <taxon>Agaricaceae</taxon>
        <taxon>Agaricus</taxon>
    </lineage>
</organism>
<evidence type="ECO:0000256" key="6">
    <source>
        <dbReference type="SAM" id="Phobius"/>
    </source>
</evidence>
<evidence type="ECO:0000256" key="1">
    <source>
        <dbReference type="ARBA" id="ARBA00004141"/>
    </source>
</evidence>
<sequence>MKFFLLSSIPNLNVLNPETHLKKVWQEVEKKGPQIAEQLLGQITKIHADAAPVVDEFKDSISKAISQARHHDYRDINVTFPRSVPREIAESQFNGFSLTITPVLLLAGKIIDKYPFLLNIIIFVVSMSLLPNLPLLGPILRSFGFGPLGPIKGSMAAWAQRIFWGGAVAPGSWFAIMQRLGMTATGSAIGKLLASAGITAMFGRKTQGQQAL</sequence>
<comment type="subcellular location">
    <subcellularLocation>
        <location evidence="1">Membrane</location>
        <topology evidence="1">Multi-pass membrane protein</topology>
    </subcellularLocation>
</comment>
<dbReference type="EMBL" id="JABXXO010000012">
    <property type="protein sequence ID" value="KAF7762230.1"/>
    <property type="molecule type" value="Genomic_DNA"/>
</dbReference>
<protein>
    <submittedName>
        <fullName evidence="7">Uncharacterized protein</fullName>
    </submittedName>
</protein>
<dbReference type="Gene3D" id="6.10.110.10">
    <property type="match status" value="1"/>
</dbReference>
<reference evidence="7 8" key="1">
    <citation type="journal article" name="Sci. Rep.">
        <title>Telomere-to-telomere assembled and centromere annotated genomes of the two main subspecies of the button mushroom Agaricus bisporus reveal especially polymorphic chromosome ends.</title>
        <authorList>
            <person name="Sonnenberg A.S.M."/>
            <person name="Sedaghat-Telgerd N."/>
            <person name="Lavrijssen B."/>
            <person name="Ohm R.A."/>
            <person name="Hendrickx P.M."/>
            <person name="Scholtmeijer K."/>
            <person name="Baars J.J.P."/>
            <person name="van Peer A."/>
        </authorList>
    </citation>
    <scope>NUCLEOTIDE SEQUENCE [LARGE SCALE GENOMIC DNA]</scope>
    <source>
        <strain evidence="7 8">H119_p4</strain>
    </source>
</reference>
<proteinExistence type="inferred from homology"/>
<keyword evidence="4 6" id="KW-1133">Transmembrane helix</keyword>
<dbReference type="GO" id="GO:0016020">
    <property type="term" value="C:membrane"/>
    <property type="evidence" value="ECO:0007669"/>
    <property type="project" value="UniProtKB-SubCell"/>
</dbReference>
<dbReference type="Pfam" id="PF06140">
    <property type="entry name" value="Ifi-6-16"/>
    <property type="match status" value="1"/>
</dbReference>